<sequence length="118" mass="12775">MARILIVDDDMVSRVLLRHLLAAHGHEVVEADDGTTAADTYRPGDVDLIISDQEMPTMSGIELRRHLGEGLTVPFVLLTGYATGDEFALSPEADEVDAFLTKPVSAAMVDQLLANLEL</sequence>
<dbReference type="OrthoDB" id="3197131at2"/>
<dbReference type="InterPro" id="IPR011006">
    <property type="entry name" value="CheY-like_superfamily"/>
</dbReference>
<comment type="caution">
    <text evidence="4">The sequence shown here is derived from an EMBL/GenBank/DDBJ whole genome shotgun (WGS) entry which is preliminary data.</text>
</comment>
<dbReference type="Pfam" id="PF00072">
    <property type="entry name" value="Response_reg"/>
    <property type="match status" value="1"/>
</dbReference>
<organism evidence="4 5">
    <name type="scientific">Ilumatobacter fluminis</name>
    <dbReference type="NCBI Taxonomy" id="467091"/>
    <lineage>
        <taxon>Bacteria</taxon>
        <taxon>Bacillati</taxon>
        <taxon>Actinomycetota</taxon>
        <taxon>Acidimicrobiia</taxon>
        <taxon>Acidimicrobiales</taxon>
        <taxon>Ilumatobacteraceae</taxon>
        <taxon>Ilumatobacter</taxon>
    </lineage>
</organism>
<dbReference type="EMBL" id="SOAU01000001">
    <property type="protein sequence ID" value="TDT18058.1"/>
    <property type="molecule type" value="Genomic_DNA"/>
</dbReference>
<keyword evidence="5" id="KW-1185">Reference proteome</keyword>
<dbReference type="AlphaFoldDB" id="A0A4V3EJE2"/>
<dbReference type="InterPro" id="IPR001789">
    <property type="entry name" value="Sig_transdc_resp-reg_receiver"/>
</dbReference>
<evidence type="ECO:0000313" key="4">
    <source>
        <dbReference type="EMBL" id="TDT18058.1"/>
    </source>
</evidence>
<evidence type="ECO:0000256" key="1">
    <source>
        <dbReference type="ARBA" id="ARBA00022553"/>
    </source>
</evidence>
<feature type="domain" description="Response regulatory" evidence="3">
    <location>
        <begin position="3"/>
        <end position="117"/>
    </location>
</feature>
<dbReference type="SMART" id="SM00448">
    <property type="entry name" value="REC"/>
    <property type="match status" value="1"/>
</dbReference>
<evidence type="ECO:0000313" key="5">
    <source>
        <dbReference type="Proteomes" id="UP000294558"/>
    </source>
</evidence>
<protein>
    <submittedName>
        <fullName evidence="4">Two-component system chemotaxis response regulator CheY</fullName>
    </submittedName>
</protein>
<dbReference type="SUPFAM" id="SSF52172">
    <property type="entry name" value="CheY-like"/>
    <property type="match status" value="1"/>
</dbReference>
<dbReference type="PANTHER" id="PTHR44591">
    <property type="entry name" value="STRESS RESPONSE REGULATOR PROTEIN 1"/>
    <property type="match status" value="1"/>
</dbReference>
<reference evidence="4 5" key="1">
    <citation type="submission" date="2019-03" db="EMBL/GenBank/DDBJ databases">
        <title>Sequencing the genomes of 1000 actinobacteria strains.</title>
        <authorList>
            <person name="Klenk H.-P."/>
        </authorList>
    </citation>
    <scope>NUCLEOTIDE SEQUENCE [LARGE SCALE GENOMIC DNA]</scope>
    <source>
        <strain evidence="4 5">DSM 18936</strain>
    </source>
</reference>
<proteinExistence type="predicted"/>
<dbReference type="PROSITE" id="PS50110">
    <property type="entry name" value="RESPONSE_REGULATORY"/>
    <property type="match status" value="1"/>
</dbReference>
<accession>A0A4V3EJE2</accession>
<evidence type="ECO:0000256" key="2">
    <source>
        <dbReference type="PROSITE-ProRule" id="PRU00169"/>
    </source>
</evidence>
<dbReference type="RefSeq" id="WP_133870301.1">
    <property type="nucleotide sequence ID" value="NZ_JAVJPS010000023.1"/>
</dbReference>
<name>A0A4V3EJE2_9ACTN</name>
<feature type="modified residue" description="4-aspartylphosphate" evidence="2">
    <location>
        <position position="52"/>
    </location>
</feature>
<dbReference type="InterPro" id="IPR050595">
    <property type="entry name" value="Bact_response_regulator"/>
</dbReference>
<dbReference type="Gene3D" id="3.40.50.2300">
    <property type="match status" value="1"/>
</dbReference>
<dbReference type="CDD" id="cd17546">
    <property type="entry name" value="REC_hyHK_CKI1_RcsC-like"/>
    <property type="match status" value="1"/>
</dbReference>
<dbReference type="Proteomes" id="UP000294558">
    <property type="component" value="Unassembled WGS sequence"/>
</dbReference>
<dbReference type="PANTHER" id="PTHR44591:SF3">
    <property type="entry name" value="RESPONSE REGULATORY DOMAIN-CONTAINING PROTEIN"/>
    <property type="match status" value="1"/>
</dbReference>
<evidence type="ECO:0000259" key="3">
    <source>
        <dbReference type="PROSITE" id="PS50110"/>
    </source>
</evidence>
<dbReference type="GO" id="GO:0000160">
    <property type="term" value="P:phosphorelay signal transduction system"/>
    <property type="evidence" value="ECO:0007669"/>
    <property type="project" value="InterPro"/>
</dbReference>
<gene>
    <name evidence="4" type="ORF">BDK89_3672</name>
</gene>
<keyword evidence="1 2" id="KW-0597">Phosphoprotein</keyword>